<comment type="caution">
    <text evidence="6">The sequence shown here is derived from an EMBL/GenBank/DDBJ whole genome shotgun (WGS) entry which is preliminary data.</text>
</comment>
<dbReference type="Pfam" id="PF00668">
    <property type="entry name" value="Condensation"/>
    <property type="match status" value="1"/>
</dbReference>
<dbReference type="InterPro" id="IPR020845">
    <property type="entry name" value="AMP-binding_CS"/>
</dbReference>
<keyword evidence="2" id="KW-0596">Phosphopantetheine</keyword>
<dbReference type="Pfam" id="PF00550">
    <property type="entry name" value="PP-binding"/>
    <property type="match status" value="2"/>
</dbReference>
<dbReference type="InterPro" id="IPR036736">
    <property type="entry name" value="ACP-like_sf"/>
</dbReference>
<dbReference type="CDD" id="cd05930">
    <property type="entry name" value="A_NRPS"/>
    <property type="match status" value="1"/>
</dbReference>
<dbReference type="Gene3D" id="3.30.300.30">
    <property type="match status" value="3"/>
</dbReference>
<dbReference type="GO" id="GO:0044550">
    <property type="term" value="P:secondary metabolite biosynthetic process"/>
    <property type="evidence" value="ECO:0007669"/>
    <property type="project" value="TreeGrafter"/>
</dbReference>
<dbReference type="STRING" id="229535.A0A0M8PCV5"/>
<dbReference type="InterPro" id="IPR045851">
    <property type="entry name" value="AMP-bd_C_sf"/>
</dbReference>
<dbReference type="GO" id="GO:0031177">
    <property type="term" value="F:phosphopantetheine binding"/>
    <property type="evidence" value="ECO:0007669"/>
    <property type="project" value="TreeGrafter"/>
</dbReference>
<dbReference type="PROSITE" id="PS00455">
    <property type="entry name" value="AMP_BINDING"/>
    <property type="match status" value="2"/>
</dbReference>
<dbReference type="GO" id="GO:0016491">
    <property type="term" value="F:oxidoreductase activity"/>
    <property type="evidence" value="ECO:0007669"/>
    <property type="project" value="InterPro"/>
</dbReference>
<dbReference type="PANTHER" id="PTHR45527">
    <property type="entry name" value="NONRIBOSOMAL PEPTIDE SYNTHETASE"/>
    <property type="match status" value="1"/>
</dbReference>
<dbReference type="SMART" id="SM00824">
    <property type="entry name" value="PKS_TE"/>
    <property type="match status" value="1"/>
</dbReference>
<dbReference type="Gene3D" id="3.30.559.10">
    <property type="entry name" value="Chloramphenicol acetyltransferase-like domain"/>
    <property type="match status" value="1"/>
</dbReference>
<dbReference type="InterPro" id="IPR057737">
    <property type="entry name" value="Condensation_MtbB-like"/>
</dbReference>
<feature type="domain" description="Carrier" evidence="5">
    <location>
        <begin position="1960"/>
        <end position="2036"/>
    </location>
</feature>
<evidence type="ECO:0000256" key="4">
    <source>
        <dbReference type="ARBA" id="ARBA00022598"/>
    </source>
</evidence>
<evidence type="ECO:0000313" key="7">
    <source>
        <dbReference type="Proteomes" id="UP000037696"/>
    </source>
</evidence>
<reference evidence="6 7" key="1">
    <citation type="submission" date="2015-08" db="EMBL/GenBank/DDBJ databases">
        <title>Genome sequencing of Penicillium nordicum.</title>
        <authorList>
            <person name="Nguyen H.D."/>
            <person name="Seifert K.A."/>
        </authorList>
    </citation>
    <scope>NUCLEOTIDE SEQUENCE [LARGE SCALE GENOMIC DNA]</scope>
    <source>
        <strain evidence="6 7">DAOMC 185683</strain>
    </source>
</reference>
<name>A0A0M8PCV5_9EURO</name>
<dbReference type="NCBIfam" id="TIGR01733">
    <property type="entry name" value="AA-adenyl-dom"/>
    <property type="match status" value="1"/>
</dbReference>
<dbReference type="Proteomes" id="UP000037696">
    <property type="component" value="Unassembled WGS sequence"/>
</dbReference>
<dbReference type="InterPro" id="IPR000415">
    <property type="entry name" value="Nitroreductase-like"/>
</dbReference>
<dbReference type="GO" id="GO:0072330">
    <property type="term" value="P:monocarboxylic acid biosynthetic process"/>
    <property type="evidence" value="ECO:0007669"/>
    <property type="project" value="UniProtKB-ARBA"/>
</dbReference>
<dbReference type="FunFam" id="3.30.559.10:FF:000023">
    <property type="entry name" value="Non-ribosomal peptide synthetase"/>
    <property type="match status" value="1"/>
</dbReference>
<dbReference type="InterPro" id="IPR009081">
    <property type="entry name" value="PP-bd_ACP"/>
</dbReference>
<dbReference type="SUPFAM" id="SSF56801">
    <property type="entry name" value="Acetyl-CoA synthetase-like"/>
    <property type="match status" value="2"/>
</dbReference>
<feature type="domain" description="Carrier" evidence="5">
    <location>
        <begin position="523"/>
        <end position="598"/>
    </location>
</feature>
<dbReference type="Gene3D" id="3.30.559.30">
    <property type="entry name" value="Nonribosomal peptide synthetase, condensation domain"/>
    <property type="match status" value="1"/>
</dbReference>
<evidence type="ECO:0000256" key="1">
    <source>
        <dbReference type="ARBA" id="ARBA00004924"/>
    </source>
</evidence>
<comment type="pathway">
    <text evidence="1">Siderophore biosynthesis.</text>
</comment>
<dbReference type="PANTHER" id="PTHR45527:SF10">
    <property type="entry name" value="PYOCHELIN SYNTHASE PCHF"/>
    <property type="match status" value="1"/>
</dbReference>
<accession>A0A0M8PCV5</accession>
<dbReference type="Pfam" id="PF00501">
    <property type="entry name" value="AMP-binding"/>
    <property type="match status" value="2"/>
</dbReference>
<dbReference type="Gene3D" id="3.40.109.10">
    <property type="entry name" value="NADH Oxidase"/>
    <property type="match status" value="1"/>
</dbReference>
<evidence type="ECO:0000313" key="6">
    <source>
        <dbReference type="EMBL" id="KOS48317.1"/>
    </source>
</evidence>
<dbReference type="InterPro" id="IPR000873">
    <property type="entry name" value="AMP-dep_synth/lig_dom"/>
</dbReference>
<dbReference type="SUPFAM" id="SSF53474">
    <property type="entry name" value="alpha/beta-Hydrolases"/>
    <property type="match status" value="1"/>
</dbReference>
<proteinExistence type="predicted"/>
<dbReference type="InterPro" id="IPR029058">
    <property type="entry name" value="AB_hydrolase_fold"/>
</dbReference>
<evidence type="ECO:0000256" key="2">
    <source>
        <dbReference type="ARBA" id="ARBA00022450"/>
    </source>
</evidence>
<dbReference type="InterPro" id="IPR010071">
    <property type="entry name" value="AA_adenyl_dom"/>
</dbReference>
<dbReference type="GO" id="GO:0005737">
    <property type="term" value="C:cytoplasm"/>
    <property type="evidence" value="ECO:0007669"/>
    <property type="project" value="TreeGrafter"/>
</dbReference>
<dbReference type="InterPro" id="IPR020802">
    <property type="entry name" value="TesA-like"/>
</dbReference>
<dbReference type="PROSITE" id="PS50075">
    <property type="entry name" value="CARRIER"/>
    <property type="match status" value="2"/>
</dbReference>
<dbReference type="SUPFAM" id="SSF47336">
    <property type="entry name" value="ACP-like"/>
    <property type="match status" value="2"/>
</dbReference>
<dbReference type="InterPro" id="IPR001031">
    <property type="entry name" value="Thioesterase"/>
</dbReference>
<dbReference type="InterPro" id="IPR023213">
    <property type="entry name" value="CAT-like_dom_sf"/>
</dbReference>
<dbReference type="CDD" id="cd19535">
    <property type="entry name" value="Cyc_NRPS"/>
    <property type="match status" value="1"/>
</dbReference>
<evidence type="ECO:0000256" key="3">
    <source>
        <dbReference type="ARBA" id="ARBA00022553"/>
    </source>
</evidence>
<evidence type="ECO:0000259" key="5">
    <source>
        <dbReference type="PROSITE" id="PS50075"/>
    </source>
</evidence>
<sequence length="2288" mass="255235">MTAIYEHAGLTSQGISNCADYVALHDATLPHLPWELYQRWKSYGDGNAIVSSNGDKTNYCQLVWQVESKYAALGKNNLQAGEVVALGGAMGVEMVATLVACWLRGLTVVLVDGNQPEKRRQRLLEIAAPSLIVDHDGEVGRGVLNVRHCIYQCLTSPPEPIPNALTVDGAYIVFTSGSTGEPKAILGSHQGLAHFICWQSQEFDITPHDRFAQLTAVGFDVIYRSVLTPLFSGAQLWIPPHDVSEGEAMLEWLGRHGINALHLVPCIMKTWLASCQQTALPDLRCIFSAGEMLHGKVVQAICRQWSFTGQLVNLYGPSETTLAKCFYRCQAGDGERGSIPVGLPLPNTEIWIMDGSRRCAPVEPGEVVIRTPYRALGYVNSTGTASWPTANAQKSEDYLYYTGDLGHLDEQGLLYLHGRIDDQIKINGVRIEPGEIEAFLQRQPQVEEAVVCLDDGSGLVAHLAAPDSLSVDDINEALSQAFPVVMRPRVMIHCRLSQNANGKVDRGALKALPRKSAMTRFAVPVGETETIMAEIWQKHLSVEAVGRPDDFFSLGGNSISAIIMGAELNRRTGKQIPLKGLFQFSRMDDFSRHVDGIACRSVPSENMAICHDAANAHEPFDLTDVQRAYLIGRDPTFELGGVSTHNYREDRFTRLDVALLTWCVNQLVYRHSALRTVYSLQGNQRVLREPPPVHVAVQDMCRESPQGQRAALLVWREELEQQVFDASAFPLFELRVTQCREHCVLHLSWDVLIMDAQSVRIFMNELDALYRHPKQALPPLGITFRDYQLEYQKLKASTRYQRDRQYWHLRLPELPSGPALATACRPDRVRAPRFARQGFSLDAQVLHDLQARTRQEKISTTVPFLALYGEVLARWSANEHFLINLTLFQREDMHPDTQRLVGDFTVLSLFEYRRQQETTRQSMYGVQSRLWDDLFHTLFTGLEVQSALAQQNQSRSDKPIAPVVLTSLLGLPHSEKGFLSDGHQGRDYARTQTSQVWLDNNIYERDGGVTVEWDYVSQLFGEEQIRDMLDAYRQAIVTFANGDWDKPLHIPLPPAHEQFLRQYNDTACPECMPTRTLHQQFLESAGRSPDALAVVSPQCHVSYSYRQTEERAAQLAHRLQVHAVVRHERVMICAEKGPLLVCGMLGIMITGAVFVPVNVQWPVARLRSIISQAQIRHVVLTRPQLERLGQQCMEDIDIVYHLVDDDNLGAYDIVPPAVSLAIDDPAYVIFTSGSTGKPKGVCISHRGVVNTLHDMNQRLALTSDDRTLCLSNISFDLAIYDVFGPLLLGGAVVMPGEDVLHQPDALLGIIDDYTVSVYNSVPAIMSLLLQSQSAGSARRLERVRHVLLSGDFIPLDLPGRIKTTFTNADILSLGGATEGSIWSIGYPLCQVDPVKSHWTSIPYGKPLRNQQVWILDANRQPCPLGVPGEIYLAGCGVALGYENDDEKTTAHFGRLADGQRYYRTGDGGVMHWAGHVEILGRLDRQVKINGFRVELGEIDSVLQAHPAVQTTFTRAITLTAHDHGKKSVAAYVVSLVSDRVPLKLEKRGIRRSASTLATTDLQPLTPSRILADVTQRTLTRKSYRHYETDDQLTLQRLQPLILAVQPVKRSLCLTPERLWTELAVLLTPLRAFEHQIEGLNKHLYPSAGGTYPVRTYITLSRAWGEYQGYYYHHPENHALVQLACDTDLLPETGVYLQLNAYLPAIEPEYHQHALAYSRFEAGCMLALLDEHGGQSFAPLPSLPCSSENEVLLSRYRLEEQAQVDGTSQVPLPLPEHSLLLLKTAADWQAYCLGERRLFQRCGDIPLSFNFGQGEYNDAIISQASALLLLPDMPALEQGRLVQCLSEHLLKASLGSCLLGQLELEHQLPTYQARRTFQGALAIGKVTADAMTSGEADNTAQRGTVPLADELRAHLLQQLPDYIVPDDIICLPRLPLTANGKVDVSALPLPTATLSTGDACPPRDQYEECLQVLWTEVLDSAPANNAHADFFLQGGNSLNAILLAMKISQRFARMMPTAFVYKHRTMAQQARAIVECVLQPTQDRITLNVAKNKNRLVLFSPSDSGAEAYYALAQALAEDVDVTGINHFFLNYPDKVTVDWSVALDFYCRQVQDLVQEAPEQPVWLGGWSMGGNIAVAVAERLAGSCPQIRPQLIVLDSLPGYDQGVRQRREVTEDVWSPYHPNNIMYRQFAMAGYSRRRYYHYVDCLLGHLDTMQVTYCHYPVLLIKCLEPMGHFYSDMPDNHWGKIADGVVVHGVAANHYSLLIDKAAIHQVADIVRCALDQAGKHDY</sequence>
<dbReference type="GO" id="GO:0043041">
    <property type="term" value="P:amino acid activation for nonribosomal peptide biosynthetic process"/>
    <property type="evidence" value="ECO:0007669"/>
    <property type="project" value="TreeGrafter"/>
</dbReference>
<dbReference type="EMBL" id="LHQQ01000006">
    <property type="protein sequence ID" value="KOS48317.1"/>
    <property type="molecule type" value="Genomic_DNA"/>
</dbReference>
<dbReference type="SUPFAM" id="SSF52777">
    <property type="entry name" value="CoA-dependent acyltransferases"/>
    <property type="match status" value="2"/>
</dbReference>
<organism evidence="6 7">
    <name type="scientific">Penicillium nordicum</name>
    <dbReference type="NCBI Taxonomy" id="229535"/>
    <lineage>
        <taxon>Eukaryota</taxon>
        <taxon>Fungi</taxon>
        <taxon>Dikarya</taxon>
        <taxon>Ascomycota</taxon>
        <taxon>Pezizomycotina</taxon>
        <taxon>Eurotiomycetes</taxon>
        <taxon>Eurotiomycetidae</taxon>
        <taxon>Eurotiales</taxon>
        <taxon>Aspergillaceae</taxon>
        <taxon>Penicillium</taxon>
    </lineage>
</organism>
<dbReference type="GO" id="GO:0016874">
    <property type="term" value="F:ligase activity"/>
    <property type="evidence" value="ECO:0007669"/>
    <property type="project" value="UniProtKB-KW"/>
</dbReference>
<dbReference type="Gene3D" id="3.40.50.12780">
    <property type="entry name" value="N-terminal domain of ligase-like"/>
    <property type="match status" value="2"/>
</dbReference>
<dbReference type="InterPro" id="IPR042099">
    <property type="entry name" value="ANL_N_sf"/>
</dbReference>
<keyword evidence="3" id="KW-0597">Phosphoprotein</keyword>
<dbReference type="Gene3D" id="3.40.50.1820">
    <property type="entry name" value="alpha/beta hydrolase"/>
    <property type="match status" value="1"/>
</dbReference>
<dbReference type="InterPro" id="IPR001242">
    <property type="entry name" value="Condensation_dom"/>
</dbReference>
<dbReference type="GO" id="GO:0017000">
    <property type="term" value="P:antibiotic biosynthetic process"/>
    <property type="evidence" value="ECO:0007669"/>
    <property type="project" value="UniProtKB-ARBA"/>
</dbReference>
<gene>
    <name evidence="6" type="ORF">ACN38_g695</name>
</gene>
<dbReference type="Pfam" id="PF00975">
    <property type="entry name" value="Thioesterase"/>
    <property type="match status" value="1"/>
</dbReference>
<keyword evidence="4" id="KW-0436">Ligase</keyword>
<dbReference type="OrthoDB" id="416786at2759"/>
<keyword evidence="7" id="KW-1185">Reference proteome</keyword>
<dbReference type="Gene3D" id="1.10.1200.10">
    <property type="entry name" value="ACP-like"/>
    <property type="match status" value="2"/>
</dbReference>
<protein>
    <recommendedName>
        <fullName evidence="5">Carrier domain-containing protein</fullName>
    </recommendedName>
</protein>